<accession>A0ABT8LCE9</accession>
<dbReference type="SUPFAM" id="SSF82185">
    <property type="entry name" value="Histone H3 K4-specific methyltransferase SET7/9 N-terminal domain"/>
    <property type="match status" value="1"/>
</dbReference>
<evidence type="ECO:0000313" key="2">
    <source>
        <dbReference type="Proteomes" id="UP001172083"/>
    </source>
</evidence>
<dbReference type="Proteomes" id="UP001172083">
    <property type="component" value="Unassembled WGS sequence"/>
</dbReference>
<gene>
    <name evidence="1" type="ORF">QQ020_24780</name>
</gene>
<dbReference type="RefSeq" id="WP_346760653.1">
    <property type="nucleotide sequence ID" value="NZ_JAUJEB010000006.1"/>
</dbReference>
<reference evidence="1" key="1">
    <citation type="submission" date="2023-06" db="EMBL/GenBank/DDBJ databases">
        <title>Genomic of Agaribacillus aureum.</title>
        <authorList>
            <person name="Wang G."/>
        </authorList>
    </citation>
    <scope>NUCLEOTIDE SEQUENCE</scope>
    <source>
        <strain evidence="1">BMA12</strain>
    </source>
</reference>
<dbReference type="Gene3D" id="3.90.930.1">
    <property type="match status" value="1"/>
</dbReference>
<dbReference type="EMBL" id="JAUJEB010000006">
    <property type="protein sequence ID" value="MDN5215318.1"/>
    <property type="molecule type" value="Genomic_DNA"/>
</dbReference>
<sequence length="195" mass="22468">MSITSKIWYLILALLSVIPCDIRRDYSSDLNRRTSGSFMVGADEVTVKGSKVFYLDSPFTGQVREYFPGGAIKSAINYRNGLKEGEALKFYEHGAIAERRYYHNNEKSGTHMGWWPSGVTRFKISYLNGLYHGKYEAWFKNGGRYKLFHYNAGEEAGSQQMWKENGTFRANFYVVRGRRFGLIGLKQCKSVENEY</sequence>
<organism evidence="1 2">
    <name type="scientific">Agaribacillus aureus</name>
    <dbReference type="NCBI Taxonomy" id="3051825"/>
    <lineage>
        <taxon>Bacteria</taxon>
        <taxon>Pseudomonadati</taxon>
        <taxon>Bacteroidota</taxon>
        <taxon>Cytophagia</taxon>
        <taxon>Cytophagales</taxon>
        <taxon>Splendidivirgaceae</taxon>
        <taxon>Agaribacillus</taxon>
    </lineage>
</organism>
<evidence type="ECO:0000313" key="1">
    <source>
        <dbReference type="EMBL" id="MDN5215318.1"/>
    </source>
</evidence>
<comment type="caution">
    <text evidence="1">The sequence shown here is derived from an EMBL/GenBank/DDBJ whole genome shotgun (WGS) entry which is preliminary data.</text>
</comment>
<proteinExistence type="predicted"/>
<protein>
    <recommendedName>
        <fullName evidence="3">Toxin-antitoxin system YwqK family antitoxin</fullName>
    </recommendedName>
</protein>
<keyword evidence="2" id="KW-1185">Reference proteome</keyword>
<name>A0ABT8LCE9_9BACT</name>
<evidence type="ECO:0008006" key="3">
    <source>
        <dbReference type="Google" id="ProtNLM"/>
    </source>
</evidence>